<dbReference type="EC" id="4.2.99.18" evidence="15"/>
<comment type="catalytic activity">
    <reaction evidence="14 15">
        <text>2'-deoxyribonucleotide-(2'-deoxyribose 5'-phosphate)-2'-deoxyribonucleotide-DNA = a 3'-end 2'-deoxyribonucleotide-(2,3-dehydro-2,3-deoxyribose 5'-phosphate)-DNA + a 5'-end 5'-phospho-2'-deoxyribonucleoside-DNA + H(+)</text>
        <dbReference type="Rhea" id="RHEA:66592"/>
        <dbReference type="Rhea" id="RHEA-COMP:13180"/>
        <dbReference type="Rhea" id="RHEA-COMP:16897"/>
        <dbReference type="Rhea" id="RHEA-COMP:17067"/>
        <dbReference type="ChEBI" id="CHEBI:15378"/>
        <dbReference type="ChEBI" id="CHEBI:136412"/>
        <dbReference type="ChEBI" id="CHEBI:157695"/>
        <dbReference type="ChEBI" id="CHEBI:167181"/>
        <dbReference type="EC" id="4.2.99.18"/>
    </reaction>
</comment>
<dbReference type="SUPFAM" id="SSF81624">
    <property type="entry name" value="N-terminal domain of MutM-like DNA repair proteins"/>
    <property type="match status" value="1"/>
</dbReference>
<evidence type="ECO:0000256" key="8">
    <source>
        <dbReference type="ARBA" id="ARBA00022833"/>
    </source>
</evidence>
<dbReference type="PROSITE" id="PS51068">
    <property type="entry name" value="FPG_CAT"/>
    <property type="match status" value="1"/>
</dbReference>
<comment type="catalytic activity">
    <reaction evidence="1 15">
        <text>Hydrolysis of DNA containing ring-opened 7-methylguanine residues, releasing 2,6-diamino-4-hydroxy-5-(N-methyl)formamidopyrimidine.</text>
        <dbReference type="EC" id="3.2.2.23"/>
    </reaction>
</comment>
<dbReference type="HAMAP" id="MF_00103">
    <property type="entry name" value="Fapy_DNA_glycosyl"/>
    <property type="match status" value="1"/>
</dbReference>
<feature type="active site" description="Schiff-base intermediate with DNA" evidence="15">
    <location>
        <position position="2"/>
    </location>
</feature>
<evidence type="ECO:0000259" key="16">
    <source>
        <dbReference type="PROSITE" id="PS51066"/>
    </source>
</evidence>
<feature type="active site" description="Proton donor; for beta-elimination activity" evidence="15">
    <location>
        <position position="59"/>
    </location>
</feature>
<dbReference type="EC" id="3.2.2.23" evidence="15"/>
<comment type="function">
    <text evidence="15">Involved in base excision repair of DNA damaged by oxidation or by mutagenic agents. Acts as DNA glycosylase that recognizes and removes damaged bases. Has a preference for oxidized purines, such as 7,8-dihydro-8-oxoguanine (8-oxoG). Has AP (apurinic/apyrimidinic) lyase activity and introduces nicks in the DNA strand. Cleaves the DNA backbone by beta-delta elimination to generate a single-strand break at the site of the removed base with both 3'- and 5'-phosphates.</text>
</comment>
<dbReference type="InterPro" id="IPR015886">
    <property type="entry name" value="H2TH_FPG"/>
</dbReference>
<dbReference type="InterPro" id="IPR012319">
    <property type="entry name" value="FPG_cat"/>
</dbReference>
<evidence type="ECO:0000256" key="10">
    <source>
        <dbReference type="ARBA" id="ARBA00023204"/>
    </source>
</evidence>
<keyword evidence="10 15" id="KW-0234">DNA repair</keyword>
<evidence type="ECO:0000256" key="7">
    <source>
        <dbReference type="ARBA" id="ARBA00022801"/>
    </source>
</evidence>
<comment type="subunit">
    <text evidence="3 15">Monomer.</text>
</comment>
<organism evidence="18 19">
    <name type="scientific">Conexibacter arvalis</name>
    <dbReference type="NCBI Taxonomy" id="912552"/>
    <lineage>
        <taxon>Bacteria</taxon>
        <taxon>Bacillati</taxon>
        <taxon>Actinomycetota</taxon>
        <taxon>Thermoleophilia</taxon>
        <taxon>Solirubrobacterales</taxon>
        <taxon>Conexibacteraceae</taxon>
        <taxon>Conexibacter</taxon>
    </lineage>
</organism>
<feature type="active site" description="Proton donor; for delta-elimination activity" evidence="15">
    <location>
        <position position="262"/>
    </location>
</feature>
<dbReference type="SUPFAM" id="SSF57716">
    <property type="entry name" value="Glucocorticoid receptor-like (DNA-binding domain)"/>
    <property type="match status" value="1"/>
</dbReference>
<feature type="binding site" evidence="15">
    <location>
        <position position="110"/>
    </location>
    <ligand>
        <name>DNA</name>
        <dbReference type="ChEBI" id="CHEBI:16991"/>
    </ligand>
</feature>
<evidence type="ECO:0000256" key="9">
    <source>
        <dbReference type="ARBA" id="ARBA00023125"/>
    </source>
</evidence>
<evidence type="ECO:0000256" key="11">
    <source>
        <dbReference type="ARBA" id="ARBA00023239"/>
    </source>
</evidence>
<dbReference type="CDD" id="cd08966">
    <property type="entry name" value="EcFpg-like_N"/>
    <property type="match status" value="1"/>
</dbReference>
<keyword evidence="6 15" id="KW-0863">Zinc-finger</keyword>
<dbReference type="InterPro" id="IPR035937">
    <property type="entry name" value="FPG_N"/>
</dbReference>
<dbReference type="SUPFAM" id="SSF46946">
    <property type="entry name" value="S13-like H2TH domain"/>
    <property type="match status" value="1"/>
</dbReference>
<dbReference type="AlphaFoldDB" id="A0A840ILP0"/>
<proteinExistence type="inferred from homology"/>
<dbReference type="GO" id="GO:0003690">
    <property type="term" value="F:double-stranded DNA binding"/>
    <property type="evidence" value="ECO:0007669"/>
    <property type="project" value="UniProtKB-ARBA"/>
</dbReference>
<dbReference type="NCBIfam" id="NF002211">
    <property type="entry name" value="PRK01103.1"/>
    <property type="match status" value="1"/>
</dbReference>
<dbReference type="GO" id="GO:0006284">
    <property type="term" value="P:base-excision repair"/>
    <property type="evidence" value="ECO:0007669"/>
    <property type="project" value="InterPro"/>
</dbReference>
<keyword evidence="19" id="KW-1185">Reference proteome</keyword>
<feature type="active site" description="Proton donor" evidence="15">
    <location>
        <position position="3"/>
    </location>
</feature>
<dbReference type="GO" id="GO:0008270">
    <property type="term" value="F:zinc ion binding"/>
    <property type="evidence" value="ECO:0007669"/>
    <property type="project" value="UniProtKB-UniRule"/>
</dbReference>
<dbReference type="PANTHER" id="PTHR22993">
    <property type="entry name" value="FORMAMIDOPYRIMIDINE-DNA GLYCOSYLASE"/>
    <property type="match status" value="1"/>
</dbReference>
<dbReference type="InterPro" id="IPR010663">
    <property type="entry name" value="Znf_FPG/IleRS"/>
</dbReference>
<evidence type="ECO:0000256" key="13">
    <source>
        <dbReference type="ARBA" id="ARBA00023295"/>
    </source>
</evidence>
<dbReference type="Gene3D" id="3.20.190.10">
    <property type="entry name" value="MutM-like, N-terminal"/>
    <property type="match status" value="1"/>
</dbReference>
<evidence type="ECO:0000259" key="17">
    <source>
        <dbReference type="PROSITE" id="PS51068"/>
    </source>
</evidence>
<dbReference type="InterPro" id="IPR010979">
    <property type="entry name" value="Ribosomal_uS13-like_H2TH"/>
</dbReference>
<dbReference type="EMBL" id="JACHNU010000009">
    <property type="protein sequence ID" value="MBB4664810.1"/>
    <property type="molecule type" value="Genomic_DNA"/>
</dbReference>
<dbReference type="Gene3D" id="1.10.8.50">
    <property type="match status" value="1"/>
</dbReference>
<feature type="domain" description="FPG-type" evidence="16">
    <location>
        <begin position="238"/>
        <end position="272"/>
    </location>
</feature>
<keyword evidence="4 15" id="KW-0479">Metal-binding</keyword>
<comment type="cofactor">
    <cofactor evidence="15">
        <name>Zn(2+)</name>
        <dbReference type="ChEBI" id="CHEBI:29105"/>
    </cofactor>
    <text evidence="15">Binds 1 zinc ion per subunit.</text>
</comment>
<feature type="domain" description="Formamidopyrimidine-DNA glycosylase catalytic" evidence="17">
    <location>
        <begin position="2"/>
        <end position="113"/>
    </location>
</feature>
<dbReference type="GO" id="GO:0006979">
    <property type="term" value="P:response to oxidative stress"/>
    <property type="evidence" value="ECO:0007669"/>
    <property type="project" value="UniProtKB-ARBA"/>
</dbReference>
<dbReference type="GO" id="GO:0140078">
    <property type="term" value="F:class I DNA-(apurinic or apyrimidinic site) endonuclease activity"/>
    <property type="evidence" value="ECO:0007669"/>
    <property type="project" value="UniProtKB-EC"/>
</dbReference>
<keyword evidence="11 15" id="KW-0456">Lyase</keyword>
<dbReference type="InterPro" id="IPR000214">
    <property type="entry name" value="Znf_DNA_glyclase/AP_lyase"/>
</dbReference>
<dbReference type="InterPro" id="IPR020629">
    <property type="entry name" value="FPG_Glyclase"/>
</dbReference>
<dbReference type="Pfam" id="PF06831">
    <property type="entry name" value="H2TH"/>
    <property type="match status" value="1"/>
</dbReference>
<evidence type="ECO:0000313" key="19">
    <source>
        <dbReference type="Proteomes" id="UP000585272"/>
    </source>
</evidence>
<accession>A0A840ILP0</accession>
<evidence type="ECO:0000256" key="6">
    <source>
        <dbReference type="ARBA" id="ARBA00022771"/>
    </source>
</evidence>
<dbReference type="RefSeq" id="WP_183345194.1">
    <property type="nucleotide sequence ID" value="NZ_JACHNU010000009.1"/>
</dbReference>
<evidence type="ECO:0000256" key="15">
    <source>
        <dbReference type="HAMAP-Rule" id="MF_00103"/>
    </source>
</evidence>
<dbReference type="FunFam" id="1.10.8.50:FF:000003">
    <property type="entry name" value="Formamidopyrimidine-DNA glycosylase"/>
    <property type="match status" value="1"/>
</dbReference>
<evidence type="ECO:0000256" key="1">
    <source>
        <dbReference type="ARBA" id="ARBA00001668"/>
    </source>
</evidence>
<dbReference type="NCBIfam" id="TIGR00577">
    <property type="entry name" value="fpg"/>
    <property type="match status" value="1"/>
</dbReference>
<reference evidence="18 19" key="1">
    <citation type="submission" date="2020-08" db="EMBL/GenBank/DDBJ databases">
        <title>Genomic Encyclopedia of Archaeal and Bacterial Type Strains, Phase II (KMG-II): from individual species to whole genera.</title>
        <authorList>
            <person name="Goeker M."/>
        </authorList>
    </citation>
    <scope>NUCLEOTIDE SEQUENCE [LARGE SCALE GENOMIC DNA]</scope>
    <source>
        <strain evidence="18 19">DSM 23288</strain>
    </source>
</reference>
<name>A0A840ILP0_9ACTN</name>
<evidence type="ECO:0000256" key="14">
    <source>
        <dbReference type="ARBA" id="ARBA00044632"/>
    </source>
</evidence>
<evidence type="ECO:0000256" key="3">
    <source>
        <dbReference type="ARBA" id="ARBA00011245"/>
    </source>
</evidence>
<dbReference type="Proteomes" id="UP000585272">
    <property type="component" value="Unassembled WGS sequence"/>
</dbReference>
<gene>
    <name evidence="15" type="primary">mutM</name>
    <name evidence="15" type="synonym">fpg</name>
    <name evidence="18" type="ORF">BDZ31_004428</name>
</gene>
<dbReference type="PROSITE" id="PS51066">
    <property type="entry name" value="ZF_FPG_2"/>
    <property type="match status" value="1"/>
</dbReference>
<comment type="caution">
    <text evidence="18">The sequence shown here is derived from an EMBL/GenBank/DDBJ whole genome shotgun (WGS) entry which is preliminary data.</text>
</comment>
<keyword evidence="8 15" id="KW-0862">Zinc</keyword>
<dbReference type="GO" id="GO:0034039">
    <property type="term" value="F:8-oxo-7,8-dihydroguanine DNA N-glycosylase activity"/>
    <property type="evidence" value="ECO:0007669"/>
    <property type="project" value="TreeGrafter"/>
</dbReference>
<sequence length="284" mass="32166">MPELPEVETVRRQLEPRLVGRTLVAYAVRDERWTAPRAPNEVVAPLLGREIVAFRRRGKYLIWEAEEELYLLIHLRMTGNLLYDAPEGTPYTRAHFGFDDGHDLRFVDPRRFGTGWLLAGEPELDAYLDARLGVEPFSDAFTAEHLRALARGSRAPIKAFLLDQRRIAGVGNIYADEALFRAKVHPLRPAGRVTTEQWRLLRDAILDSLRAGIDARGASIDDFRDLDGARGSFQDRFLIHRRADEGCLECGGPIRKILAAGRGTYVCERCQPRPRGARIVPMTR</sequence>
<dbReference type="GO" id="GO:0003684">
    <property type="term" value="F:damaged DNA binding"/>
    <property type="evidence" value="ECO:0007669"/>
    <property type="project" value="InterPro"/>
</dbReference>
<evidence type="ECO:0000256" key="12">
    <source>
        <dbReference type="ARBA" id="ARBA00023268"/>
    </source>
</evidence>
<evidence type="ECO:0000313" key="18">
    <source>
        <dbReference type="EMBL" id="MBB4664810.1"/>
    </source>
</evidence>
<dbReference type="SMART" id="SM00898">
    <property type="entry name" value="Fapy_DNA_glyco"/>
    <property type="match status" value="1"/>
</dbReference>
<keyword evidence="7 15" id="KW-0378">Hydrolase</keyword>
<comment type="caution">
    <text evidence="15">Lacks conserved residue(s) required for the propagation of feature annotation.</text>
</comment>
<comment type="similarity">
    <text evidence="2 15">Belongs to the FPG family.</text>
</comment>
<keyword evidence="9 15" id="KW-0238">DNA-binding</keyword>
<evidence type="ECO:0000256" key="4">
    <source>
        <dbReference type="ARBA" id="ARBA00022723"/>
    </source>
</evidence>
<keyword evidence="5 15" id="KW-0227">DNA damage</keyword>
<evidence type="ECO:0000256" key="5">
    <source>
        <dbReference type="ARBA" id="ARBA00022763"/>
    </source>
</evidence>
<dbReference type="PANTHER" id="PTHR22993:SF9">
    <property type="entry name" value="FORMAMIDOPYRIMIDINE-DNA GLYCOSYLASE"/>
    <property type="match status" value="1"/>
</dbReference>
<protein>
    <recommendedName>
        <fullName evidence="15">Formamidopyrimidine-DNA glycosylase</fullName>
        <shortName evidence="15">Fapy-DNA glycosylase</shortName>
        <ecNumber evidence="15">3.2.2.23</ecNumber>
    </recommendedName>
    <alternativeName>
        <fullName evidence="15">DNA-(apurinic or apyrimidinic site) lyase MutM</fullName>
        <shortName evidence="15">AP lyase MutM</shortName>
        <ecNumber evidence="15">4.2.99.18</ecNumber>
    </alternativeName>
</protein>
<keyword evidence="13 15" id="KW-0326">Glycosidase</keyword>
<dbReference type="Pfam" id="PF01149">
    <property type="entry name" value="Fapy_DNA_glyco"/>
    <property type="match status" value="1"/>
</dbReference>
<dbReference type="Pfam" id="PF06827">
    <property type="entry name" value="zf-FPG_IleRS"/>
    <property type="match status" value="1"/>
</dbReference>
<dbReference type="SMART" id="SM01232">
    <property type="entry name" value="H2TH"/>
    <property type="match status" value="1"/>
</dbReference>
<evidence type="ECO:0000256" key="2">
    <source>
        <dbReference type="ARBA" id="ARBA00009409"/>
    </source>
</evidence>
<keyword evidence="12 15" id="KW-0511">Multifunctional enzyme</keyword>